<dbReference type="AlphaFoldDB" id="A0A3M7P3R9"/>
<name>A0A3M7P3R9_BRAPC</name>
<dbReference type="EMBL" id="REGN01013643">
    <property type="protein sequence ID" value="RMZ93663.1"/>
    <property type="molecule type" value="Genomic_DNA"/>
</dbReference>
<proteinExistence type="predicted"/>
<organism evidence="1 2">
    <name type="scientific">Brachionus plicatilis</name>
    <name type="common">Marine rotifer</name>
    <name type="synonym">Brachionus muelleri</name>
    <dbReference type="NCBI Taxonomy" id="10195"/>
    <lineage>
        <taxon>Eukaryota</taxon>
        <taxon>Metazoa</taxon>
        <taxon>Spiralia</taxon>
        <taxon>Gnathifera</taxon>
        <taxon>Rotifera</taxon>
        <taxon>Eurotatoria</taxon>
        <taxon>Monogononta</taxon>
        <taxon>Pseudotrocha</taxon>
        <taxon>Ploima</taxon>
        <taxon>Brachionidae</taxon>
        <taxon>Brachionus</taxon>
    </lineage>
</organism>
<accession>A0A3M7P3R9</accession>
<keyword evidence="2" id="KW-1185">Reference proteome</keyword>
<comment type="caution">
    <text evidence="1">The sequence shown here is derived from an EMBL/GenBank/DDBJ whole genome shotgun (WGS) entry which is preliminary data.</text>
</comment>
<evidence type="ECO:0000313" key="1">
    <source>
        <dbReference type="EMBL" id="RMZ93663.1"/>
    </source>
</evidence>
<dbReference type="Proteomes" id="UP000276133">
    <property type="component" value="Unassembled WGS sequence"/>
</dbReference>
<sequence>MQKNSITIYENIYFSFFFLLVLSEIEYSSTKFDNLSLFFPRVVIKNTIYKNNFSETLLLKAEKQSIFSHSIWHKILYKKYIE</sequence>
<reference evidence="1 2" key="1">
    <citation type="journal article" date="2018" name="Sci. Rep.">
        <title>Genomic signatures of local adaptation to the degree of environmental predictability in rotifers.</title>
        <authorList>
            <person name="Franch-Gras L."/>
            <person name="Hahn C."/>
            <person name="Garcia-Roger E.M."/>
            <person name="Carmona M.J."/>
            <person name="Serra M."/>
            <person name="Gomez A."/>
        </authorList>
    </citation>
    <scope>NUCLEOTIDE SEQUENCE [LARGE SCALE GENOMIC DNA]</scope>
    <source>
        <strain evidence="1">HYR1</strain>
    </source>
</reference>
<protein>
    <submittedName>
        <fullName evidence="1">Uncharacterized protein</fullName>
    </submittedName>
</protein>
<gene>
    <name evidence="1" type="ORF">BpHYR1_018634</name>
</gene>
<evidence type="ECO:0000313" key="2">
    <source>
        <dbReference type="Proteomes" id="UP000276133"/>
    </source>
</evidence>